<feature type="transmembrane region" description="Helical" evidence="1">
    <location>
        <begin position="28"/>
        <end position="52"/>
    </location>
</feature>
<keyword evidence="1" id="KW-0472">Membrane</keyword>
<feature type="transmembrane region" description="Helical" evidence="1">
    <location>
        <begin position="132"/>
        <end position="151"/>
    </location>
</feature>
<feature type="transmembrane region" description="Helical" evidence="1">
    <location>
        <begin position="64"/>
        <end position="85"/>
    </location>
</feature>
<feature type="transmembrane region" description="Helical" evidence="1">
    <location>
        <begin position="106"/>
        <end position="126"/>
    </location>
</feature>
<organism evidence="2 3">
    <name type="scientific">Serratia odorifera</name>
    <dbReference type="NCBI Taxonomy" id="618"/>
    <lineage>
        <taxon>Bacteria</taxon>
        <taxon>Pseudomonadati</taxon>
        <taxon>Pseudomonadota</taxon>
        <taxon>Gammaproteobacteria</taxon>
        <taxon>Enterobacterales</taxon>
        <taxon>Yersiniaceae</taxon>
        <taxon>Serratia</taxon>
    </lineage>
</organism>
<evidence type="ECO:0000313" key="3">
    <source>
        <dbReference type="Proteomes" id="UP000281391"/>
    </source>
</evidence>
<name>A0A447KK60_SEROD</name>
<keyword evidence="1" id="KW-0812">Transmembrane</keyword>
<reference evidence="2 3" key="1">
    <citation type="submission" date="2018-12" db="EMBL/GenBank/DDBJ databases">
        <authorList>
            <consortium name="Pathogen Informatics"/>
        </authorList>
    </citation>
    <scope>NUCLEOTIDE SEQUENCE [LARGE SCALE GENOMIC DNA]</scope>
    <source>
        <strain evidence="2 3">NCTC11214</strain>
    </source>
</reference>
<protein>
    <submittedName>
        <fullName evidence="2">Conjugal transfer entry exclusion protein TraS</fullName>
    </submittedName>
</protein>
<evidence type="ECO:0000256" key="1">
    <source>
        <dbReference type="SAM" id="Phobius"/>
    </source>
</evidence>
<accession>A0A447KK60</accession>
<proteinExistence type="predicted"/>
<gene>
    <name evidence="2" type="ORF">NCTC11214_00042</name>
</gene>
<evidence type="ECO:0000313" key="2">
    <source>
        <dbReference type="EMBL" id="VDZ51117.1"/>
    </source>
</evidence>
<dbReference type="RefSeq" id="WP_004966180.1">
    <property type="nucleotide sequence ID" value="NZ_LR134117.1"/>
</dbReference>
<dbReference type="KEGG" id="sof:NCTC11214_00042"/>
<keyword evidence="1" id="KW-1133">Transmembrane helix</keyword>
<dbReference type="Proteomes" id="UP000281391">
    <property type="component" value="Chromosome"/>
</dbReference>
<dbReference type="AlphaFoldDB" id="A0A447KK60"/>
<sequence>MVTHKIVQQEASELKDLLKKGEVQIPDFFSCAWPGFVFILWLVALPLIAFGVTTGISEDEAFSSIFDAFFGFLLFFMFFNIRSLYLSMPAKFRNHSHVLGLLVRKVRVYILVVAISNVICLTFAITANLGTLGYHVPNIFIMVVIGFIFSADIGRYRLSAFTSAMELLKSRKQGGE</sequence>
<dbReference type="EMBL" id="LR134117">
    <property type="protein sequence ID" value="VDZ51117.1"/>
    <property type="molecule type" value="Genomic_DNA"/>
</dbReference>